<keyword evidence="3" id="KW-1185">Reference proteome</keyword>
<gene>
    <name evidence="2" type="ORF">HW450_12340</name>
</gene>
<keyword evidence="1" id="KW-0472">Membrane</keyword>
<evidence type="ECO:0000256" key="1">
    <source>
        <dbReference type="SAM" id="Phobius"/>
    </source>
</evidence>
<evidence type="ECO:0000313" key="3">
    <source>
        <dbReference type="Proteomes" id="UP000515570"/>
    </source>
</evidence>
<protein>
    <submittedName>
        <fullName evidence="2">Uncharacterized protein</fullName>
    </submittedName>
</protein>
<keyword evidence="1" id="KW-1133">Transmembrane helix</keyword>
<organism evidence="2 3">
    <name type="scientific">Corynebacterium hindlerae</name>
    <dbReference type="NCBI Taxonomy" id="699041"/>
    <lineage>
        <taxon>Bacteria</taxon>
        <taxon>Bacillati</taxon>
        <taxon>Actinomycetota</taxon>
        <taxon>Actinomycetes</taxon>
        <taxon>Mycobacteriales</taxon>
        <taxon>Corynebacteriaceae</taxon>
        <taxon>Corynebacterium</taxon>
    </lineage>
</organism>
<dbReference type="EMBL" id="CP059833">
    <property type="protein sequence ID" value="QMV85097.1"/>
    <property type="molecule type" value="Genomic_DNA"/>
</dbReference>
<evidence type="ECO:0000313" key="2">
    <source>
        <dbReference type="EMBL" id="QMV85097.1"/>
    </source>
</evidence>
<reference evidence="2 3" key="1">
    <citation type="submission" date="2020-07" db="EMBL/GenBank/DDBJ databases">
        <title>non toxigenic Corynebacterium sp. nov from a clinical source.</title>
        <authorList>
            <person name="Bernier A.-M."/>
            <person name="Bernard K."/>
        </authorList>
    </citation>
    <scope>NUCLEOTIDE SEQUENCE [LARGE SCALE GENOMIC DNA]</scope>
    <source>
        <strain evidence="3">NML 93-0612</strain>
    </source>
</reference>
<feature type="transmembrane region" description="Helical" evidence="1">
    <location>
        <begin position="124"/>
        <end position="148"/>
    </location>
</feature>
<name>A0A7G5FEQ6_9CORY</name>
<dbReference type="Proteomes" id="UP000515570">
    <property type="component" value="Chromosome"/>
</dbReference>
<dbReference type="RefSeq" id="WP_182385903.1">
    <property type="nucleotide sequence ID" value="NZ_CP059833.1"/>
</dbReference>
<keyword evidence="1" id="KW-0812">Transmembrane</keyword>
<dbReference type="AlphaFoldDB" id="A0A7G5FEQ6"/>
<sequence>MANEIDPGVMQTASTFDLTPQEKEALALIEAELQALEGMTPEEIERIASDSTAPQPYGIPLPGPTAIIGCVLNVGWVFRNGSDSQRIYTQLADIVIGCVGIPLGSHATLLVAKQNWKYRQKIAAALALTGISAAWFGFACFNSSQFYFGLGVVL</sequence>
<proteinExistence type="predicted"/>
<accession>A0A7G5FEQ6</accession>
<feature type="transmembrane region" description="Helical" evidence="1">
    <location>
        <begin position="87"/>
        <end position="112"/>
    </location>
</feature>